<dbReference type="CDD" id="cd04301">
    <property type="entry name" value="NAT_SF"/>
    <property type="match status" value="1"/>
</dbReference>
<evidence type="ECO:0000256" key="2">
    <source>
        <dbReference type="ARBA" id="ARBA00023315"/>
    </source>
</evidence>
<evidence type="ECO:0000313" key="4">
    <source>
        <dbReference type="Proteomes" id="UP000029567"/>
    </source>
</evidence>
<dbReference type="Gene3D" id="3.40.630.30">
    <property type="match status" value="1"/>
</dbReference>
<dbReference type="InterPro" id="IPR016181">
    <property type="entry name" value="Acyl_CoA_acyltransferase"/>
</dbReference>
<protein>
    <submittedName>
        <fullName evidence="3">GNAT family acetyltransferase</fullName>
    </submittedName>
</protein>
<dbReference type="PANTHER" id="PTHR10545">
    <property type="entry name" value="DIAMINE N-ACETYLTRANSFERASE"/>
    <property type="match status" value="1"/>
</dbReference>
<dbReference type="Pfam" id="PF00583">
    <property type="entry name" value="Acetyltransf_1"/>
    <property type="match status" value="1"/>
</dbReference>
<comment type="caution">
    <text evidence="3">The sequence shown here is derived from an EMBL/GenBank/DDBJ whole genome shotgun (WGS) entry which is preliminary data.</text>
</comment>
<dbReference type="InterPro" id="IPR000182">
    <property type="entry name" value="GNAT_dom"/>
</dbReference>
<accession>A0A096DKC6</accession>
<dbReference type="PROSITE" id="PS51186">
    <property type="entry name" value="GNAT"/>
    <property type="match status" value="1"/>
</dbReference>
<evidence type="ECO:0000256" key="1">
    <source>
        <dbReference type="ARBA" id="ARBA00022679"/>
    </source>
</evidence>
<dbReference type="RefSeq" id="WP_034360285.1">
    <property type="nucleotide sequence ID" value="NZ_AWOS01000099.1"/>
</dbReference>
<dbReference type="AlphaFoldDB" id="A0A096DKC6"/>
<dbReference type="Proteomes" id="UP000029567">
    <property type="component" value="Unassembled WGS sequence"/>
</dbReference>
<sequence>MSKSDAATTVVVREVQPHDFEAWLSLWDGYNAFYGRAGATGLAKEITQKTWERFFNPIEPVFALVAEDAGEVVGLAHYIFHRSTTRLGPVCYLQDLFTAPKRRQLGVGKALISKVYKQAMLAGSNRVYWQTQATNEAGRALYDKLAKHGGFIVYSHEL</sequence>
<evidence type="ECO:0000313" key="3">
    <source>
        <dbReference type="EMBL" id="KGG93666.1"/>
    </source>
</evidence>
<keyword evidence="2" id="KW-0012">Acyltransferase</keyword>
<proteinExistence type="predicted"/>
<dbReference type="OrthoDB" id="5295305at2"/>
<keyword evidence="1 3" id="KW-0808">Transferase</keyword>
<dbReference type="PANTHER" id="PTHR10545:SF42">
    <property type="entry name" value="ACETYLTRANSFERASE"/>
    <property type="match status" value="1"/>
</dbReference>
<dbReference type="InterPro" id="IPR051016">
    <property type="entry name" value="Diverse_Substrate_AcTransf"/>
</dbReference>
<gene>
    <name evidence="3" type="ORF">P245_08055</name>
</gene>
<dbReference type="EMBL" id="AWTN01000083">
    <property type="protein sequence ID" value="KGG93666.1"/>
    <property type="molecule type" value="Genomic_DNA"/>
</dbReference>
<organism evidence="3 4">
    <name type="scientific">Comamonas thiooxydans</name>
    <dbReference type="NCBI Taxonomy" id="363952"/>
    <lineage>
        <taxon>Bacteria</taxon>
        <taxon>Pseudomonadati</taxon>
        <taxon>Pseudomonadota</taxon>
        <taxon>Betaproteobacteria</taxon>
        <taxon>Burkholderiales</taxon>
        <taxon>Comamonadaceae</taxon>
        <taxon>Comamonas</taxon>
    </lineage>
</organism>
<reference evidence="3 4" key="1">
    <citation type="submission" date="2013-09" db="EMBL/GenBank/DDBJ databases">
        <title>High correlation between genotypes and phenotypes of environmental bacteria Comamonas testosteroni strains.</title>
        <authorList>
            <person name="Liu L."/>
            <person name="Zhu W."/>
            <person name="Xia X."/>
            <person name="Xu B."/>
            <person name="Luo M."/>
            <person name="Wang G."/>
        </authorList>
    </citation>
    <scope>NUCLEOTIDE SEQUENCE [LARGE SCALE GENOMIC DNA]</scope>
    <source>
        <strain evidence="3 4">JL14</strain>
    </source>
</reference>
<dbReference type="SUPFAM" id="SSF55729">
    <property type="entry name" value="Acyl-CoA N-acyltransferases (Nat)"/>
    <property type="match status" value="1"/>
</dbReference>
<name>A0A096DKC6_9BURK</name>
<dbReference type="GO" id="GO:0008080">
    <property type="term" value="F:N-acetyltransferase activity"/>
    <property type="evidence" value="ECO:0007669"/>
    <property type="project" value="TreeGrafter"/>
</dbReference>